<evidence type="ECO:0000256" key="16">
    <source>
        <dbReference type="PIRSR" id="PIRSR000169-1"/>
    </source>
</evidence>
<dbReference type="PANTHER" id="PTHR38689">
    <property type="entry name" value="SUCCINATE DEHYDROGENASE HYDROPHOBIC MEMBRANE ANCHOR SUBUNIT"/>
    <property type="match status" value="1"/>
</dbReference>
<evidence type="ECO:0000256" key="5">
    <source>
        <dbReference type="ARBA" id="ARBA00022448"/>
    </source>
</evidence>
<evidence type="ECO:0000256" key="6">
    <source>
        <dbReference type="ARBA" id="ARBA00022475"/>
    </source>
</evidence>
<dbReference type="Gene3D" id="1.20.1300.10">
    <property type="entry name" value="Fumarate reductase/succinate dehydrogenase, transmembrane subunit"/>
    <property type="match status" value="1"/>
</dbReference>
<dbReference type="KEGG" id="masz:C9I28_21410"/>
<evidence type="ECO:0000256" key="14">
    <source>
        <dbReference type="ARBA" id="ARBA00023004"/>
    </source>
</evidence>
<evidence type="ECO:0000256" key="15">
    <source>
        <dbReference type="ARBA" id="ARBA00023136"/>
    </source>
</evidence>
<keyword evidence="11 17" id="KW-0479">Metal-binding</keyword>
<feature type="binding site" evidence="16">
    <location>
        <position position="88"/>
    </location>
    <ligand>
        <name>a ubiquinone</name>
        <dbReference type="ChEBI" id="CHEBI:16389"/>
    </ligand>
</feature>
<evidence type="ECO:0000256" key="8">
    <source>
        <dbReference type="ARBA" id="ARBA00022532"/>
    </source>
</evidence>
<dbReference type="InterPro" id="IPR000701">
    <property type="entry name" value="SuccDH_FuR_B_TM-su"/>
</dbReference>
<dbReference type="NCBIfam" id="TIGR02968">
    <property type="entry name" value="succ_dehyd_anc"/>
    <property type="match status" value="1"/>
</dbReference>
<reference evidence="19 20" key="1">
    <citation type="submission" date="2018-03" db="EMBL/GenBank/DDBJ databases">
        <title>Massilia armeniaca sp. nov., isolated from desert soil.</title>
        <authorList>
            <person name="Huang H."/>
            <person name="Ren M."/>
        </authorList>
    </citation>
    <scope>NUCLEOTIDE SEQUENCE [LARGE SCALE GENOMIC DNA]</scope>
    <source>
        <strain evidence="19 20">ZMN-3</strain>
    </source>
</reference>
<dbReference type="CDD" id="cd03494">
    <property type="entry name" value="SQR_TypeC_SdhD"/>
    <property type="match status" value="1"/>
</dbReference>
<gene>
    <name evidence="19" type="primary">sdhD</name>
    <name evidence="19" type="ORF">C9I28_21410</name>
</gene>
<keyword evidence="14 17" id="KW-0408">Iron</keyword>
<keyword evidence="6" id="KW-1003">Cell membrane</keyword>
<comment type="pathway">
    <text evidence="3">Carbohydrate metabolism; tricarboxylic acid cycle.</text>
</comment>
<keyword evidence="12" id="KW-0249">Electron transport</keyword>
<evidence type="ECO:0000256" key="17">
    <source>
        <dbReference type="PIRSR" id="PIRSR000169-2"/>
    </source>
</evidence>
<dbReference type="GO" id="GO:0009055">
    <property type="term" value="F:electron transfer activity"/>
    <property type="evidence" value="ECO:0007669"/>
    <property type="project" value="TreeGrafter"/>
</dbReference>
<dbReference type="AlphaFoldDB" id="A0A2R4CE44"/>
<evidence type="ECO:0000313" key="20">
    <source>
        <dbReference type="Proteomes" id="UP000240505"/>
    </source>
</evidence>
<dbReference type="Proteomes" id="UP000240505">
    <property type="component" value="Chromosome"/>
</dbReference>
<dbReference type="GO" id="GO:0046872">
    <property type="term" value="F:metal ion binding"/>
    <property type="evidence" value="ECO:0007669"/>
    <property type="project" value="UniProtKB-KW"/>
</dbReference>
<dbReference type="RefSeq" id="WP_107143250.1">
    <property type="nucleotide sequence ID" value="NZ_CP028324.1"/>
</dbReference>
<keyword evidence="13 18" id="KW-1133">Transmembrane helix</keyword>
<comment type="subcellular location">
    <subcellularLocation>
        <location evidence="2">Cell inner membrane</location>
        <topology evidence="2">Multi-pass membrane protein</topology>
    </subcellularLocation>
</comment>
<dbReference type="SUPFAM" id="SSF81343">
    <property type="entry name" value="Fumarate reductase respiratory complex transmembrane subunits"/>
    <property type="match status" value="1"/>
</dbReference>
<keyword evidence="7" id="KW-0997">Cell inner membrane</keyword>
<organism evidence="19 20">
    <name type="scientific">Pseudoduganella armeniaca</name>
    <dbReference type="NCBI Taxonomy" id="2072590"/>
    <lineage>
        <taxon>Bacteria</taxon>
        <taxon>Pseudomonadati</taxon>
        <taxon>Pseudomonadota</taxon>
        <taxon>Betaproteobacteria</taxon>
        <taxon>Burkholderiales</taxon>
        <taxon>Oxalobacteraceae</taxon>
        <taxon>Telluria group</taxon>
        <taxon>Pseudoduganella</taxon>
    </lineage>
</organism>
<dbReference type="GO" id="GO:0005886">
    <property type="term" value="C:plasma membrane"/>
    <property type="evidence" value="ECO:0007669"/>
    <property type="project" value="UniProtKB-SubCell"/>
</dbReference>
<keyword evidence="8" id="KW-0816">Tricarboxylic acid cycle</keyword>
<sequence length="120" mass="13388">MKNNIGSKRLVVGAGYGLGEFLAQRATAVVMVVYTVVLLVSFLTGNNFTYEGWAGLFAQTWFKLFTLATLIGLFYHAWVGVVSIYQDYIKNIAVRFILHTASAMWLVACAVWSVQILWSV</sequence>
<evidence type="ECO:0000256" key="11">
    <source>
        <dbReference type="ARBA" id="ARBA00022723"/>
    </source>
</evidence>
<evidence type="ECO:0000256" key="7">
    <source>
        <dbReference type="ARBA" id="ARBA00022519"/>
    </source>
</evidence>
<dbReference type="InterPro" id="IPR034804">
    <property type="entry name" value="SQR/QFR_C/D"/>
</dbReference>
<keyword evidence="5" id="KW-0813">Transport</keyword>
<evidence type="ECO:0000256" key="4">
    <source>
        <dbReference type="ARBA" id="ARBA00019425"/>
    </source>
</evidence>
<evidence type="ECO:0000256" key="13">
    <source>
        <dbReference type="ARBA" id="ARBA00022989"/>
    </source>
</evidence>
<feature type="transmembrane region" description="Helical" evidence="18">
    <location>
        <begin position="96"/>
        <end position="118"/>
    </location>
</feature>
<dbReference type="GO" id="GO:0017004">
    <property type="term" value="P:cytochrome complex assembly"/>
    <property type="evidence" value="ECO:0007669"/>
    <property type="project" value="TreeGrafter"/>
</dbReference>
<feature type="transmembrane region" description="Helical" evidence="18">
    <location>
        <begin position="26"/>
        <end position="44"/>
    </location>
</feature>
<evidence type="ECO:0000256" key="9">
    <source>
        <dbReference type="ARBA" id="ARBA00022617"/>
    </source>
</evidence>
<name>A0A2R4CE44_9BURK</name>
<evidence type="ECO:0000256" key="3">
    <source>
        <dbReference type="ARBA" id="ARBA00005163"/>
    </source>
</evidence>
<keyword evidence="9 17" id="KW-0349">Heme</keyword>
<dbReference type="PIRSF" id="PIRSF000169">
    <property type="entry name" value="SDH_D"/>
    <property type="match status" value="1"/>
</dbReference>
<feature type="binding site" description="axial binding residue" evidence="17">
    <location>
        <position position="76"/>
    </location>
    <ligand>
        <name>heme</name>
        <dbReference type="ChEBI" id="CHEBI:30413"/>
        <note>ligand shared with second transmembrane subunit</note>
    </ligand>
    <ligandPart>
        <name>Fe</name>
        <dbReference type="ChEBI" id="CHEBI:18248"/>
    </ligandPart>
</feature>
<keyword evidence="10 18" id="KW-0812">Transmembrane</keyword>
<comment type="cofactor">
    <cofactor evidence="17">
        <name>heme</name>
        <dbReference type="ChEBI" id="CHEBI:30413"/>
    </cofactor>
    <text evidence="17">The heme is bound between the two transmembrane subunits.</text>
</comment>
<keyword evidence="15 18" id="KW-0472">Membrane</keyword>
<feature type="transmembrane region" description="Helical" evidence="18">
    <location>
        <begin position="64"/>
        <end position="84"/>
    </location>
</feature>
<keyword evidence="20" id="KW-1185">Reference proteome</keyword>
<dbReference type="InterPro" id="IPR014312">
    <property type="entry name" value="Succ_DH_anchor"/>
</dbReference>
<protein>
    <recommendedName>
        <fullName evidence="4">Succinate dehydrogenase hydrophobic membrane anchor subunit</fullName>
    </recommendedName>
</protein>
<dbReference type="OrthoDB" id="5612767at2"/>
<dbReference type="GO" id="GO:0006099">
    <property type="term" value="P:tricarboxylic acid cycle"/>
    <property type="evidence" value="ECO:0007669"/>
    <property type="project" value="UniProtKB-UniPathway"/>
</dbReference>
<evidence type="ECO:0000313" key="19">
    <source>
        <dbReference type="EMBL" id="AVR97911.1"/>
    </source>
</evidence>
<dbReference type="UniPathway" id="UPA00223"/>
<evidence type="ECO:0000256" key="2">
    <source>
        <dbReference type="ARBA" id="ARBA00004429"/>
    </source>
</evidence>
<dbReference type="GO" id="GO:0020037">
    <property type="term" value="F:heme binding"/>
    <property type="evidence" value="ECO:0007669"/>
    <property type="project" value="InterPro"/>
</dbReference>
<dbReference type="PANTHER" id="PTHR38689:SF1">
    <property type="entry name" value="SUCCINATE DEHYDROGENASE HYDROPHOBIC MEMBRANE ANCHOR SUBUNIT"/>
    <property type="match status" value="1"/>
</dbReference>
<evidence type="ECO:0000256" key="18">
    <source>
        <dbReference type="SAM" id="Phobius"/>
    </source>
</evidence>
<proteinExistence type="predicted"/>
<evidence type="ECO:0000256" key="10">
    <source>
        <dbReference type="ARBA" id="ARBA00022692"/>
    </source>
</evidence>
<dbReference type="Pfam" id="PF01127">
    <property type="entry name" value="Sdh_cyt"/>
    <property type="match status" value="1"/>
</dbReference>
<accession>A0A2R4CE44</accession>
<comment type="function">
    <text evidence="1">Membrane-anchoring subunit of succinate dehydrogenase (SDH).</text>
</comment>
<evidence type="ECO:0000256" key="1">
    <source>
        <dbReference type="ARBA" id="ARBA00004050"/>
    </source>
</evidence>
<evidence type="ECO:0000256" key="12">
    <source>
        <dbReference type="ARBA" id="ARBA00022982"/>
    </source>
</evidence>
<dbReference type="EMBL" id="CP028324">
    <property type="protein sequence ID" value="AVR97911.1"/>
    <property type="molecule type" value="Genomic_DNA"/>
</dbReference>